<keyword evidence="4" id="KW-1185">Reference proteome</keyword>
<protein>
    <submittedName>
        <fullName evidence="3">Glucose 1-dehydrogenase</fullName>
        <ecNumber evidence="3">1.1.1.47</ecNumber>
    </submittedName>
</protein>
<dbReference type="Pfam" id="PF13561">
    <property type="entry name" value="adh_short_C2"/>
    <property type="match status" value="1"/>
</dbReference>
<dbReference type="NCBIfam" id="NF005559">
    <property type="entry name" value="PRK07231.1"/>
    <property type="match status" value="1"/>
</dbReference>
<dbReference type="PROSITE" id="PS00061">
    <property type="entry name" value="ADH_SHORT"/>
    <property type="match status" value="1"/>
</dbReference>
<dbReference type="SUPFAM" id="SSF51735">
    <property type="entry name" value="NAD(P)-binding Rossmann-fold domains"/>
    <property type="match status" value="1"/>
</dbReference>
<evidence type="ECO:0000313" key="4">
    <source>
        <dbReference type="Proteomes" id="UP001403385"/>
    </source>
</evidence>
<name>A0AAW9S9L7_9BACT</name>
<dbReference type="GO" id="GO:0047936">
    <property type="term" value="F:glucose 1-dehydrogenase [NAD(P)+] activity"/>
    <property type="evidence" value="ECO:0007669"/>
    <property type="project" value="UniProtKB-EC"/>
</dbReference>
<dbReference type="PANTHER" id="PTHR24321:SF8">
    <property type="entry name" value="ESTRADIOL 17-BETA-DEHYDROGENASE 8-RELATED"/>
    <property type="match status" value="1"/>
</dbReference>
<dbReference type="AlphaFoldDB" id="A0AAW9S9L7"/>
<accession>A0AAW9S9L7</accession>
<dbReference type="EC" id="1.1.1.47" evidence="3"/>
<evidence type="ECO:0000256" key="2">
    <source>
        <dbReference type="ARBA" id="ARBA00023002"/>
    </source>
</evidence>
<organism evidence="3 4">
    <name type="scientific">Rapidithrix thailandica</name>
    <dbReference type="NCBI Taxonomy" id="413964"/>
    <lineage>
        <taxon>Bacteria</taxon>
        <taxon>Pseudomonadati</taxon>
        <taxon>Bacteroidota</taxon>
        <taxon>Cytophagia</taxon>
        <taxon>Cytophagales</taxon>
        <taxon>Flammeovirgaceae</taxon>
        <taxon>Rapidithrix</taxon>
    </lineage>
</organism>
<evidence type="ECO:0000256" key="1">
    <source>
        <dbReference type="ARBA" id="ARBA00006484"/>
    </source>
</evidence>
<dbReference type="FunFam" id="3.40.50.720:FF:000084">
    <property type="entry name" value="Short-chain dehydrogenase reductase"/>
    <property type="match status" value="1"/>
</dbReference>
<dbReference type="Proteomes" id="UP001403385">
    <property type="component" value="Unassembled WGS sequence"/>
</dbReference>
<comment type="caution">
    <text evidence="3">The sequence shown here is derived from an EMBL/GenBank/DDBJ whole genome shotgun (WGS) entry which is preliminary data.</text>
</comment>
<dbReference type="PRINTS" id="PR00080">
    <property type="entry name" value="SDRFAMILY"/>
</dbReference>
<dbReference type="InterPro" id="IPR002347">
    <property type="entry name" value="SDR_fam"/>
</dbReference>
<dbReference type="PRINTS" id="PR00081">
    <property type="entry name" value="GDHRDH"/>
</dbReference>
<dbReference type="PANTHER" id="PTHR24321">
    <property type="entry name" value="DEHYDROGENASES, SHORT CHAIN"/>
    <property type="match status" value="1"/>
</dbReference>
<dbReference type="RefSeq" id="WP_346820388.1">
    <property type="nucleotide sequence ID" value="NZ_JBDKWZ010000003.1"/>
</dbReference>
<dbReference type="Gene3D" id="3.40.50.720">
    <property type="entry name" value="NAD(P)-binding Rossmann-like Domain"/>
    <property type="match status" value="1"/>
</dbReference>
<keyword evidence="2 3" id="KW-0560">Oxidoreductase</keyword>
<dbReference type="InterPro" id="IPR036291">
    <property type="entry name" value="NAD(P)-bd_dom_sf"/>
</dbReference>
<dbReference type="CDD" id="cd05233">
    <property type="entry name" value="SDR_c"/>
    <property type="match status" value="1"/>
</dbReference>
<gene>
    <name evidence="3" type="ORF">AAG747_06770</name>
</gene>
<sequence length="258" mass="27815">MIQEHLKNKVVIITGGTTGIGYAAASLFLQKGAKVVIAGRRQKQGQIAEEQLRQISPPVHFIPTDVSKSKDVQHLISETVSIYGRVDIAFNNAGIEGGFAAIDETTEEEYTTLMDINLKGVWLACKYEIEQFKKQGSTGTIVNTSSWLSKGAFPGSSLYSASKAALDGMIKALAIETGPFNIRINNVNPGYIHTPMFERILPNEADRQPLKTHAPIGRFASPEEVAEAVVWLSSPASSFVTGECLSVDGGLAIGGQRH</sequence>
<comment type="similarity">
    <text evidence="1">Belongs to the short-chain dehydrogenases/reductases (SDR) family.</text>
</comment>
<proteinExistence type="inferred from homology"/>
<dbReference type="InterPro" id="IPR020904">
    <property type="entry name" value="Sc_DH/Rdtase_CS"/>
</dbReference>
<evidence type="ECO:0000313" key="3">
    <source>
        <dbReference type="EMBL" id="MEN7547601.1"/>
    </source>
</evidence>
<reference evidence="3 4" key="1">
    <citation type="submission" date="2024-04" db="EMBL/GenBank/DDBJ databases">
        <title>Novel genus in family Flammeovirgaceae.</title>
        <authorList>
            <person name="Nguyen T.H."/>
            <person name="Vuong T.Q."/>
            <person name="Le H."/>
            <person name="Kim S.-G."/>
        </authorList>
    </citation>
    <scope>NUCLEOTIDE SEQUENCE [LARGE SCALE GENOMIC DNA]</scope>
    <source>
        <strain evidence="3 4">JCM 23209</strain>
    </source>
</reference>
<dbReference type="EMBL" id="JBDKWZ010000003">
    <property type="protein sequence ID" value="MEN7547601.1"/>
    <property type="molecule type" value="Genomic_DNA"/>
</dbReference>